<dbReference type="EMBL" id="JQFZ01000281">
    <property type="protein sequence ID" value="KGO51697.1"/>
    <property type="molecule type" value="Genomic_DNA"/>
</dbReference>
<dbReference type="GeneID" id="27673510"/>
<reference evidence="2 3" key="1">
    <citation type="journal article" date="2015" name="Mol. Plant Microbe Interact.">
        <title>Genome, transcriptome, and functional analyses of Penicillium expansum provide new insights into secondary metabolism and pathogenicity.</title>
        <authorList>
            <person name="Ballester A.R."/>
            <person name="Marcet-Houben M."/>
            <person name="Levin E."/>
            <person name="Sela N."/>
            <person name="Selma-Lazaro C."/>
            <person name="Carmona L."/>
            <person name="Wisniewski M."/>
            <person name="Droby S."/>
            <person name="Gonzalez-Candelas L."/>
            <person name="Gabaldon T."/>
        </authorList>
    </citation>
    <scope>NUCLEOTIDE SEQUENCE [LARGE SCALE GENOMIC DNA]</scope>
    <source>
        <strain evidence="2 3">MD-8</strain>
    </source>
</reference>
<gene>
    <name evidence="2" type="ORF">PEX2_008140</name>
</gene>
<protein>
    <submittedName>
        <fullName evidence="2">Arylamine N-acetyltransferase</fullName>
    </submittedName>
</protein>
<dbReference type="Proteomes" id="UP000030143">
    <property type="component" value="Unassembled WGS sequence"/>
</dbReference>
<dbReference type="GO" id="GO:0016407">
    <property type="term" value="F:acetyltransferase activity"/>
    <property type="evidence" value="ECO:0007669"/>
    <property type="project" value="InterPro"/>
</dbReference>
<dbReference type="HOGENOM" id="CLU_049918_2_0_1"/>
<name>A0A0A2J8H0_PENEN</name>
<dbReference type="PANTHER" id="PTHR11786:SF0">
    <property type="entry name" value="ARYLAMINE N-ACETYLTRANSFERASE 4-RELATED"/>
    <property type="match status" value="1"/>
</dbReference>
<proteinExistence type="inferred from homology"/>
<dbReference type="FunFam" id="3.30.2140.20:FF:000003">
    <property type="entry name" value="Arylamine N-acetyltransferase 1"/>
    <property type="match status" value="1"/>
</dbReference>
<dbReference type="InterPro" id="IPR001447">
    <property type="entry name" value="Arylamine_N-AcTrfase"/>
</dbReference>
<sequence>MAQKPTYTDQQLELYLNRIGYSHSAQSESNLLQHLRQNIENDALSALCNLQRRHLAAIPWGNSGLHYSQHHTISLNPQSLFEKMVERQLDGYCMENTGIFYIVLRSLGYLVYATGGRVSHAAVKGLDNGLYLSLGHMVLIVIIGGEKYMVDVGFGNSCATAPLLLQEGATATAIAPSEMRIVRESIAEFTDPSQKIWIYQTRYNPESKWLPQICFSDVEFLPQDFGVMNFSVSQSRTSWFTQVFVCMRMILDQSGTEIIGQCVMSGKEVKERLRGKTETLQVLETEEDRVKALAKYFDMHLRESEIQGIRGMISELK</sequence>
<dbReference type="InterPro" id="IPR053710">
    <property type="entry name" value="Arylamine_NAT_domain_sf"/>
</dbReference>
<dbReference type="RefSeq" id="XP_016594617.1">
    <property type="nucleotide sequence ID" value="XM_016738091.1"/>
</dbReference>
<keyword evidence="2" id="KW-0808">Transferase</keyword>
<organism evidence="2 3">
    <name type="scientific">Penicillium expansum</name>
    <name type="common">Blue mold rot fungus</name>
    <dbReference type="NCBI Taxonomy" id="27334"/>
    <lineage>
        <taxon>Eukaryota</taxon>
        <taxon>Fungi</taxon>
        <taxon>Dikarya</taxon>
        <taxon>Ascomycota</taxon>
        <taxon>Pezizomycotina</taxon>
        <taxon>Eurotiomycetes</taxon>
        <taxon>Eurotiomycetidae</taxon>
        <taxon>Eurotiales</taxon>
        <taxon>Aspergillaceae</taxon>
        <taxon>Penicillium</taxon>
    </lineage>
</organism>
<dbReference type="AlphaFoldDB" id="A0A0A2J8H0"/>
<dbReference type="STRING" id="27334.A0A0A2J8H0"/>
<evidence type="ECO:0000313" key="3">
    <source>
        <dbReference type="Proteomes" id="UP000030143"/>
    </source>
</evidence>
<accession>A0A0A2J8H0</accession>
<evidence type="ECO:0000256" key="1">
    <source>
        <dbReference type="ARBA" id="ARBA00006547"/>
    </source>
</evidence>
<dbReference type="Pfam" id="PF00797">
    <property type="entry name" value="Acetyltransf_2"/>
    <property type="match status" value="1"/>
</dbReference>
<comment type="caution">
    <text evidence="2">The sequence shown here is derived from an EMBL/GenBank/DDBJ whole genome shotgun (WGS) entry which is preliminary data.</text>
</comment>
<dbReference type="InterPro" id="IPR038765">
    <property type="entry name" value="Papain-like_cys_pep_sf"/>
</dbReference>
<dbReference type="SUPFAM" id="SSF54001">
    <property type="entry name" value="Cysteine proteinases"/>
    <property type="match status" value="1"/>
</dbReference>
<comment type="similarity">
    <text evidence="1">Belongs to the arylamine N-acetyltransferase family.</text>
</comment>
<dbReference type="PANTHER" id="PTHR11786">
    <property type="entry name" value="N-HYDROXYARYLAMINE O-ACETYLTRANSFERASE"/>
    <property type="match status" value="1"/>
</dbReference>
<dbReference type="VEuPathDB" id="FungiDB:PEXP_076900"/>
<keyword evidence="3" id="KW-1185">Reference proteome</keyword>
<dbReference type="Gene3D" id="3.30.2140.20">
    <property type="match status" value="1"/>
</dbReference>
<evidence type="ECO:0000313" key="2">
    <source>
        <dbReference type="EMBL" id="KGO51697.1"/>
    </source>
</evidence>